<comment type="caution">
    <text evidence="7">The sequence shown here is derived from an EMBL/GenBank/DDBJ whole genome shotgun (WGS) entry which is preliminary data.</text>
</comment>
<dbReference type="InterPro" id="IPR020846">
    <property type="entry name" value="MFS_dom"/>
</dbReference>
<dbReference type="PANTHER" id="PTHR42718:SF49">
    <property type="entry name" value="EXPORT PROTEIN"/>
    <property type="match status" value="1"/>
</dbReference>
<feature type="transmembrane region" description="Helical" evidence="5">
    <location>
        <begin position="339"/>
        <end position="358"/>
    </location>
</feature>
<sequence>MAATLLPLSFTGGVVTTPAIQRMLGGSPGELSWLTNGFMLTFGSFLLTAGIAADAIGRKPVFIAGAVLFCLSSIFTVLTNNLMMSGILRCVQGLAAAMLLASGSALLARLYTGAARTRMFGLLGTVFGAGLAFGPLAVGLVTDALTWRWVYILFAVLSGCVLLAGMMFLPLSQQSSLSPSDKTGLALFTAALMVFTTAVMLLPTQGFLSLLTLALLLSSVLLFSGFIVRCLRVSNPVLDIHLLRSPRFVGVLLLPLATCYCYVVLLIIIPLHFIGGSGFSESQSAIYLMALTSPMLVVPYFAALLTRWFSPAVLSASGLMLASAGLLFLSPALRGNSTTLLLIPMLITGAGAGLPWGLMDGLAISSVPVEKAGMAAGLFNTVRVAGEGIALAIVSAFLTEMNDLNLNKTVHGFSPQEIHLASSWLGGGNIQQAITLLAGVPREVVQVSYDNAYSLLFQVLAALTFVCAITVWVMLGHKAFDSATASTDSRDDNIEY</sequence>
<protein>
    <submittedName>
        <fullName evidence="7">MFS transporter</fullName>
    </submittedName>
</protein>
<feature type="transmembrane region" description="Helical" evidence="5">
    <location>
        <begin position="32"/>
        <end position="53"/>
    </location>
</feature>
<evidence type="ECO:0000256" key="5">
    <source>
        <dbReference type="SAM" id="Phobius"/>
    </source>
</evidence>
<keyword evidence="2 5" id="KW-0812">Transmembrane</keyword>
<dbReference type="SUPFAM" id="SSF103473">
    <property type="entry name" value="MFS general substrate transporter"/>
    <property type="match status" value="1"/>
</dbReference>
<feature type="transmembrane region" description="Helical" evidence="5">
    <location>
        <begin position="183"/>
        <end position="202"/>
    </location>
</feature>
<dbReference type="InterPro" id="IPR011701">
    <property type="entry name" value="MFS"/>
</dbReference>
<gene>
    <name evidence="7" type="ORF">D9O29_07785</name>
</gene>
<feature type="transmembrane region" description="Helical" evidence="5">
    <location>
        <begin position="208"/>
        <end position="228"/>
    </location>
</feature>
<feature type="transmembrane region" description="Helical" evidence="5">
    <location>
        <begin position="120"/>
        <end position="142"/>
    </location>
</feature>
<evidence type="ECO:0000313" key="8">
    <source>
        <dbReference type="Proteomes" id="UP000426772"/>
    </source>
</evidence>
<name>A0ABY3LJ98_9GAMM</name>
<evidence type="ECO:0000256" key="4">
    <source>
        <dbReference type="ARBA" id="ARBA00023136"/>
    </source>
</evidence>
<feature type="transmembrane region" description="Helical" evidence="5">
    <location>
        <begin position="148"/>
        <end position="171"/>
    </location>
</feature>
<evidence type="ECO:0000259" key="6">
    <source>
        <dbReference type="PROSITE" id="PS50850"/>
    </source>
</evidence>
<keyword evidence="8" id="KW-1185">Reference proteome</keyword>
<dbReference type="PROSITE" id="PS00216">
    <property type="entry name" value="SUGAR_TRANSPORT_1"/>
    <property type="match status" value="1"/>
</dbReference>
<evidence type="ECO:0000256" key="3">
    <source>
        <dbReference type="ARBA" id="ARBA00022989"/>
    </source>
</evidence>
<dbReference type="PRINTS" id="PR01036">
    <property type="entry name" value="TCRTETB"/>
</dbReference>
<dbReference type="EMBL" id="RCNL01000002">
    <property type="protein sequence ID" value="TXL80140.1"/>
    <property type="molecule type" value="Genomic_DNA"/>
</dbReference>
<feature type="transmembrane region" description="Helical" evidence="5">
    <location>
        <begin position="312"/>
        <end position="333"/>
    </location>
</feature>
<evidence type="ECO:0000256" key="1">
    <source>
        <dbReference type="ARBA" id="ARBA00004127"/>
    </source>
</evidence>
<keyword evidence="3 5" id="KW-1133">Transmembrane helix</keyword>
<keyword evidence="4 5" id="KW-0472">Membrane</keyword>
<dbReference type="Gene3D" id="1.20.1720.10">
    <property type="entry name" value="Multidrug resistance protein D"/>
    <property type="match status" value="2"/>
</dbReference>
<comment type="subcellular location">
    <subcellularLocation>
        <location evidence="1">Endomembrane system</location>
        <topology evidence="1">Multi-pass membrane protein</topology>
    </subcellularLocation>
</comment>
<feature type="transmembrane region" description="Helical" evidence="5">
    <location>
        <begin position="60"/>
        <end position="80"/>
    </location>
</feature>
<reference evidence="7 8" key="1">
    <citation type="submission" date="2018-10" db="EMBL/GenBank/DDBJ databases">
        <title>Draft genome sequence of Pantoea vagans isolated from corpses of the sugarcane aphid Melanaphis sacchari Zehntner.</title>
        <authorList>
            <person name="Toledo E."/>
            <person name="Pena G."/>
            <person name="Lozano L."/>
        </authorList>
    </citation>
    <scope>NUCLEOTIDE SEQUENCE [LARGE SCALE GENOMIC DNA]</scope>
    <source>
        <strain evidence="7 8">ET-90</strain>
    </source>
</reference>
<feature type="transmembrane region" description="Helical" evidence="5">
    <location>
        <begin position="248"/>
        <end position="273"/>
    </location>
</feature>
<accession>A0ABY3LJ98</accession>
<dbReference type="Pfam" id="PF07690">
    <property type="entry name" value="MFS_1"/>
    <property type="match status" value="1"/>
</dbReference>
<dbReference type="InterPro" id="IPR005829">
    <property type="entry name" value="Sugar_transporter_CS"/>
</dbReference>
<evidence type="ECO:0000313" key="7">
    <source>
        <dbReference type="EMBL" id="TXL80140.1"/>
    </source>
</evidence>
<dbReference type="CDD" id="cd17321">
    <property type="entry name" value="MFS_MMR_MDR_like"/>
    <property type="match status" value="1"/>
</dbReference>
<feature type="transmembrane region" description="Helical" evidence="5">
    <location>
        <begin position="378"/>
        <end position="398"/>
    </location>
</feature>
<dbReference type="Proteomes" id="UP000426772">
    <property type="component" value="Unassembled WGS sequence"/>
</dbReference>
<dbReference type="PROSITE" id="PS50850">
    <property type="entry name" value="MFS"/>
    <property type="match status" value="1"/>
</dbReference>
<feature type="transmembrane region" description="Helical" evidence="5">
    <location>
        <begin position="285"/>
        <end position="305"/>
    </location>
</feature>
<proteinExistence type="predicted"/>
<feature type="transmembrane region" description="Helical" evidence="5">
    <location>
        <begin position="455"/>
        <end position="475"/>
    </location>
</feature>
<dbReference type="PANTHER" id="PTHR42718">
    <property type="entry name" value="MAJOR FACILITATOR SUPERFAMILY MULTIDRUG TRANSPORTER MFSC"/>
    <property type="match status" value="1"/>
</dbReference>
<evidence type="ECO:0000256" key="2">
    <source>
        <dbReference type="ARBA" id="ARBA00022692"/>
    </source>
</evidence>
<feature type="transmembrane region" description="Helical" evidence="5">
    <location>
        <begin position="86"/>
        <end position="108"/>
    </location>
</feature>
<dbReference type="InterPro" id="IPR036259">
    <property type="entry name" value="MFS_trans_sf"/>
</dbReference>
<feature type="domain" description="Major facilitator superfamily (MFS) profile" evidence="6">
    <location>
        <begin position="1"/>
        <end position="479"/>
    </location>
</feature>
<organism evidence="7 8">
    <name type="scientific">Pantoea vagans</name>
    <dbReference type="NCBI Taxonomy" id="470934"/>
    <lineage>
        <taxon>Bacteria</taxon>
        <taxon>Pseudomonadati</taxon>
        <taxon>Pseudomonadota</taxon>
        <taxon>Gammaproteobacteria</taxon>
        <taxon>Enterobacterales</taxon>
        <taxon>Erwiniaceae</taxon>
        <taxon>Pantoea</taxon>
    </lineage>
</organism>